<proteinExistence type="predicted"/>
<evidence type="ECO:0000256" key="4">
    <source>
        <dbReference type="PROSITE-ProRule" id="PRU00176"/>
    </source>
</evidence>
<evidence type="ECO:0000313" key="7">
    <source>
        <dbReference type="EMBL" id="RCI12471.1"/>
    </source>
</evidence>
<feature type="compositionally biased region" description="Polar residues" evidence="5">
    <location>
        <begin position="84"/>
        <end position="94"/>
    </location>
</feature>
<feature type="compositionally biased region" description="Basic and acidic residues" evidence="5">
    <location>
        <begin position="65"/>
        <end position="83"/>
    </location>
</feature>
<dbReference type="STRING" id="1330021.A0A367LDI2"/>
<dbReference type="CDD" id="cd12307">
    <property type="entry name" value="RRM_NIFK_like"/>
    <property type="match status" value="1"/>
</dbReference>
<gene>
    <name evidence="7" type="ORF">L249_0374</name>
</gene>
<evidence type="ECO:0000256" key="1">
    <source>
        <dbReference type="ARBA" id="ARBA00004604"/>
    </source>
</evidence>
<sequence>MASEKKKGKAATEARRNLRSTAKVADKVSQKPKRKATDDSSPVSSKKPKSAKQAFTPEKSTAKATKPDKVKKPDKKSSAKEADTTINVAKGSSESEGEDNNDVLLLADEMDSGREEEVSSKVALFKPGQAVGKVPKISKDVAKTAKPSSGKRGVIYVGRIPHGFYEYEMRQYFSQFGPVTRLRLSRNKRTGASKHFAFVEFEEENTAEIVAKTMDNYLLFGHLLKVKMVPEDQIHEELWKGANRRFKKVPWTKLEGQKLAQPRTVKYWETRVRNERVSRAQRADKLKAIGYEFEAPELKDVPPVVATTIEAIEEAPQGSGDEIKVVGNEEEAAEAVETTKSTTRRRTAKKASASFKAKDAKADIAAKAD</sequence>
<protein>
    <recommendedName>
        <fullName evidence="6">RRM domain-containing protein</fullName>
    </recommendedName>
</protein>
<feature type="region of interest" description="Disordered" evidence="5">
    <location>
        <begin position="330"/>
        <end position="369"/>
    </location>
</feature>
<evidence type="ECO:0000256" key="3">
    <source>
        <dbReference type="ARBA" id="ARBA00023242"/>
    </source>
</evidence>
<dbReference type="InterPro" id="IPR000504">
    <property type="entry name" value="RRM_dom"/>
</dbReference>
<dbReference type="SUPFAM" id="SSF54928">
    <property type="entry name" value="RNA-binding domain, RBD"/>
    <property type="match status" value="1"/>
</dbReference>
<dbReference type="Gene3D" id="3.30.70.330">
    <property type="match status" value="1"/>
</dbReference>
<feature type="domain" description="RRM" evidence="6">
    <location>
        <begin position="153"/>
        <end position="231"/>
    </location>
</feature>
<dbReference type="GO" id="GO:0003723">
    <property type="term" value="F:RNA binding"/>
    <property type="evidence" value="ECO:0007669"/>
    <property type="project" value="UniProtKB-UniRule"/>
</dbReference>
<dbReference type="PROSITE" id="PS50102">
    <property type="entry name" value="RRM"/>
    <property type="match status" value="1"/>
</dbReference>
<evidence type="ECO:0000313" key="8">
    <source>
        <dbReference type="Proteomes" id="UP000253664"/>
    </source>
</evidence>
<dbReference type="Proteomes" id="UP000253664">
    <property type="component" value="Unassembled WGS sequence"/>
</dbReference>
<dbReference type="EMBL" id="LKCN02000007">
    <property type="protein sequence ID" value="RCI12471.1"/>
    <property type="molecule type" value="Genomic_DNA"/>
</dbReference>
<dbReference type="InterPro" id="IPR035979">
    <property type="entry name" value="RBD_domain_sf"/>
</dbReference>
<dbReference type="InterPro" id="IPR012677">
    <property type="entry name" value="Nucleotide-bd_a/b_plait_sf"/>
</dbReference>
<dbReference type="SMART" id="SM00360">
    <property type="entry name" value="RRM"/>
    <property type="match status" value="1"/>
</dbReference>
<dbReference type="GO" id="GO:0005730">
    <property type="term" value="C:nucleolus"/>
    <property type="evidence" value="ECO:0007669"/>
    <property type="project" value="UniProtKB-SubCell"/>
</dbReference>
<dbReference type="AlphaFoldDB" id="A0A367LDI2"/>
<dbReference type="Pfam" id="PF00076">
    <property type="entry name" value="RRM_1"/>
    <property type="match status" value="1"/>
</dbReference>
<organism evidence="7 8">
    <name type="scientific">Ophiocordyceps polyrhachis-furcata BCC 54312</name>
    <dbReference type="NCBI Taxonomy" id="1330021"/>
    <lineage>
        <taxon>Eukaryota</taxon>
        <taxon>Fungi</taxon>
        <taxon>Dikarya</taxon>
        <taxon>Ascomycota</taxon>
        <taxon>Pezizomycotina</taxon>
        <taxon>Sordariomycetes</taxon>
        <taxon>Hypocreomycetidae</taxon>
        <taxon>Hypocreales</taxon>
        <taxon>Ophiocordycipitaceae</taxon>
        <taxon>Ophiocordyceps</taxon>
    </lineage>
</organism>
<feature type="region of interest" description="Disordered" evidence="5">
    <location>
        <begin position="1"/>
        <end position="101"/>
    </location>
</feature>
<accession>A0A367LDI2</accession>
<evidence type="ECO:0000256" key="5">
    <source>
        <dbReference type="SAM" id="MobiDB-lite"/>
    </source>
</evidence>
<comment type="subcellular location">
    <subcellularLocation>
        <location evidence="1">Nucleus</location>
        <location evidence="1">Nucleolus</location>
    </subcellularLocation>
</comment>
<evidence type="ECO:0000259" key="6">
    <source>
        <dbReference type="PROSITE" id="PS50102"/>
    </source>
</evidence>
<evidence type="ECO:0000256" key="2">
    <source>
        <dbReference type="ARBA" id="ARBA00022884"/>
    </source>
</evidence>
<reference evidence="7 8" key="1">
    <citation type="journal article" date="2015" name="BMC Genomics">
        <title>Insights from the genome of Ophiocordyceps polyrhachis-furcata to pathogenicity and host specificity in insect fungi.</title>
        <authorList>
            <person name="Wichadakul D."/>
            <person name="Kobmoo N."/>
            <person name="Ingsriswang S."/>
            <person name="Tangphatsornruang S."/>
            <person name="Chantasingh D."/>
            <person name="Luangsa-ard J.J."/>
            <person name="Eurwilaichitr L."/>
        </authorList>
    </citation>
    <scope>NUCLEOTIDE SEQUENCE [LARGE SCALE GENOMIC DNA]</scope>
    <source>
        <strain evidence="7 8">BCC 54312</strain>
    </source>
</reference>
<dbReference type="OrthoDB" id="21467at2759"/>
<keyword evidence="8" id="KW-1185">Reference proteome</keyword>
<feature type="compositionally biased region" description="Basic and acidic residues" evidence="5">
    <location>
        <begin position="356"/>
        <end position="369"/>
    </location>
</feature>
<name>A0A367LDI2_9HYPO</name>
<dbReference type="PANTHER" id="PTHR46754">
    <property type="entry name" value="MKI67 FHA DOMAIN-INTERACTING NUCLEOLAR PHOSPHOPROTEIN"/>
    <property type="match status" value="1"/>
</dbReference>
<keyword evidence="3" id="KW-0539">Nucleus</keyword>
<comment type="caution">
    <text evidence="7">The sequence shown here is derived from an EMBL/GenBank/DDBJ whole genome shotgun (WGS) entry which is preliminary data.</text>
</comment>
<keyword evidence="2 4" id="KW-0694">RNA-binding</keyword>